<dbReference type="Pfam" id="PF10988">
    <property type="entry name" value="DUF2807"/>
    <property type="match status" value="1"/>
</dbReference>
<dbReference type="OrthoDB" id="7841570at2"/>
<dbReference type="InterPro" id="IPR021255">
    <property type="entry name" value="DUF2807"/>
</dbReference>
<dbReference type="PROSITE" id="PS51257">
    <property type="entry name" value="PROKAR_LIPOPROTEIN"/>
    <property type="match status" value="1"/>
</dbReference>
<feature type="signal peptide" evidence="1">
    <location>
        <begin position="1"/>
        <end position="22"/>
    </location>
</feature>
<dbReference type="Gene3D" id="2.160.20.120">
    <property type="match status" value="1"/>
</dbReference>
<dbReference type="Proteomes" id="UP000275232">
    <property type="component" value="Unassembled WGS sequence"/>
</dbReference>
<evidence type="ECO:0000259" key="2">
    <source>
        <dbReference type="Pfam" id="PF10988"/>
    </source>
</evidence>
<dbReference type="EMBL" id="RPFZ01000001">
    <property type="protein sequence ID" value="RPF71603.1"/>
    <property type="molecule type" value="Genomic_DNA"/>
</dbReference>
<dbReference type="RefSeq" id="WP_123880221.1">
    <property type="nucleotide sequence ID" value="NZ_RPFZ01000001.1"/>
</dbReference>
<comment type="caution">
    <text evidence="3">The sequence shown here is derived from an EMBL/GenBank/DDBJ whole genome shotgun (WGS) entry which is preliminary data.</text>
</comment>
<organism evidence="3 4">
    <name type="scientific">Aurantiacibacter spongiae</name>
    <dbReference type="NCBI Taxonomy" id="2488860"/>
    <lineage>
        <taxon>Bacteria</taxon>
        <taxon>Pseudomonadati</taxon>
        <taxon>Pseudomonadota</taxon>
        <taxon>Alphaproteobacteria</taxon>
        <taxon>Sphingomonadales</taxon>
        <taxon>Erythrobacteraceae</taxon>
        <taxon>Aurantiacibacter</taxon>
    </lineage>
</organism>
<sequence>MTFARSAAAGLALLVIATACSSADGAGWREADIIGSGNVVERQVEIGNFDRIVANGPVSVEVRQGPRPSVTIEAEDNIVNLIDVDVSGDTLVIGSHGSWSSRRDVRAVVTAPGLRDIEKFGSGRVRVVDWNADSLALSTHGSGGITLSGRIDTLALSTGGSGSIDAGEATVRDATASTQGSGSITLGDLDRLSAAVAGSGSIRAGRVGQLTQSDSGSGSIRVAN</sequence>
<gene>
    <name evidence="3" type="ORF">EG799_08200</name>
</gene>
<evidence type="ECO:0000256" key="1">
    <source>
        <dbReference type="SAM" id="SignalP"/>
    </source>
</evidence>
<proteinExistence type="predicted"/>
<protein>
    <submittedName>
        <fullName evidence="3">DUF2807 domain-containing protein</fullName>
    </submittedName>
</protein>
<accession>A0A3N5CR55</accession>
<feature type="chain" id="PRO_5018123994" evidence="1">
    <location>
        <begin position="23"/>
        <end position="224"/>
    </location>
</feature>
<feature type="domain" description="Putative auto-transporter adhesin head GIN" evidence="2">
    <location>
        <begin position="48"/>
        <end position="223"/>
    </location>
</feature>
<name>A0A3N5CR55_9SPHN</name>
<evidence type="ECO:0000313" key="4">
    <source>
        <dbReference type="Proteomes" id="UP000275232"/>
    </source>
</evidence>
<evidence type="ECO:0000313" key="3">
    <source>
        <dbReference type="EMBL" id="RPF71603.1"/>
    </source>
</evidence>
<dbReference type="AlphaFoldDB" id="A0A3N5CR55"/>
<keyword evidence="1" id="KW-0732">Signal</keyword>
<reference evidence="3 4" key="1">
    <citation type="submission" date="2018-11" db="EMBL/GenBank/DDBJ databases">
        <title>Erythrobacter spongiae sp. nov., isolated from a marine sponge.</title>
        <authorList>
            <person name="Zhuang L."/>
            <person name="Luo L."/>
        </authorList>
    </citation>
    <scope>NUCLEOTIDE SEQUENCE [LARGE SCALE GENOMIC DNA]</scope>
    <source>
        <strain evidence="3 4">HN-E23</strain>
    </source>
</reference>
<keyword evidence="4" id="KW-1185">Reference proteome</keyword>